<dbReference type="Gene3D" id="3.20.20.70">
    <property type="entry name" value="Aldolase class I"/>
    <property type="match status" value="1"/>
</dbReference>
<feature type="domain" description="4Fe4S-binding SPASM" evidence="1">
    <location>
        <begin position="206"/>
        <end position="245"/>
    </location>
</feature>
<dbReference type="RefSeq" id="WP_044617671.1">
    <property type="nucleotide sequence ID" value="NZ_CP007142.1"/>
</dbReference>
<proteinExistence type="predicted"/>
<dbReference type="InterPro" id="IPR058240">
    <property type="entry name" value="rSAM_sf"/>
</dbReference>
<protein>
    <submittedName>
        <fullName evidence="2">Putative Fe-S oxidoreductase</fullName>
    </submittedName>
</protein>
<dbReference type="InterPro" id="IPR047771">
    <property type="entry name" value="Radical_SAM_STM4011-like"/>
</dbReference>
<name>A0A0C5VKY7_9GAMM</name>
<evidence type="ECO:0000259" key="1">
    <source>
        <dbReference type="Pfam" id="PF13186"/>
    </source>
</evidence>
<dbReference type="KEGG" id="gsn:YC6258_03311"/>
<dbReference type="OrthoDB" id="9780503at2"/>
<dbReference type="InterPro" id="IPR050377">
    <property type="entry name" value="Radical_SAM_PqqE_MftC-like"/>
</dbReference>
<evidence type="ECO:0000313" key="3">
    <source>
        <dbReference type="Proteomes" id="UP000032266"/>
    </source>
</evidence>
<sequence length="286" mass="33016">MKLDISYRGYLSSCNYDCSYCPFAKTVDNRDTLKQDAQALGRFTRWLEQQSEYRLDVLFTPWGEGLVRKHYRQALIEISHFDHIHRVAIQTNLSTSLNWLKKANNDTLKLWTTYHPSQMSVEKFVHQSRTLSALGIQHSVGMVGAHSLLEAARELRRILPADTYLWINAYDDDPDYYSDAQAAQWQVIDPYFPLNRNRYKTLGQTCSAGETALFIDGKGDVSPCHFISTHLGNIYRDKLSDILTPMHCSNTDCNCYIGYRHLKKLKLKKIYGDNLIARIPINSRPE</sequence>
<gene>
    <name evidence="2" type="ORF">YC6258_03311</name>
</gene>
<dbReference type="Proteomes" id="UP000032266">
    <property type="component" value="Chromosome"/>
</dbReference>
<dbReference type="HOGENOM" id="CLU_071824_0_0_6"/>
<dbReference type="PANTHER" id="PTHR11228">
    <property type="entry name" value="RADICAL SAM DOMAIN PROTEIN"/>
    <property type="match status" value="1"/>
</dbReference>
<dbReference type="CDD" id="cd01335">
    <property type="entry name" value="Radical_SAM"/>
    <property type="match status" value="1"/>
</dbReference>
<dbReference type="NCBIfam" id="NF038073">
    <property type="entry name" value="rSAM_STM4011"/>
    <property type="match status" value="1"/>
</dbReference>
<dbReference type="PATRIC" id="fig|1445510.3.peg.3274"/>
<dbReference type="InterPro" id="IPR023885">
    <property type="entry name" value="4Fe4S-binding_SPASM_dom"/>
</dbReference>
<dbReference type="STRING" id="1445510.YC6258_03311"/>
<dbReference type="InterPro" id="IPR013785">
    <property type="entry name" value="Aldolase_TIM"/>
</dbReference>
<evidence type="ECO:0000313" key="2">
    <source>
        <dbReference type="EMBL" id="AJQ95347.1"/>
    </source>
</evidence>
<dbReference type="PANTHER" id="PTHR11228:SF7">
    <property type="entry name" value="PQQA PEPTIDE CYCLASE"/>
    <property type="match status" value="1"/>
</dbReference>
<keyword evidence="3" id="KW-1185">Reference proteome</keyword>
<dbReference type="EMBL" id="CP007142">
    <property type="protein sequence ID" value="AJQ95347.1"/>
    <property type="molecule type" value="Genomic_DNA"/>
</dbReference>
<dbReference type="Pfam" id="PF13186">
    <property type="entry name" value="SPASM"/>
    <property type="match status" value="1"/>
</dbReference>
<accession>A0A0C5VKY7</accession>
<reference evidence="2 3" key="1">
    <citation type="submission" date="2014-01" db="EMBL/GenBank/DDBJ databases">
        <title>Full genme sequencing of cellulolytic bacterium Gynuella sunshinyii YC6258T gen. nov., sp. nov.</title>
        <authorList>
            <person name="Khan H."/>
            <person name="Chung E.J."/>
            <person name="Chung Y.R."/>
        </authorList>
    </citation>
    <scope>NUCLEOTIDE SEQUENCE [LARGE SCALE GENOMIC DNA]</scope>
    <source>
        <strain evidence="2 3">YC6258</strain>
    </source>
</reference>
<organism evidence="2 3">
    <name type="scientific">Gynuella sunshinyii YC6258</name>
    <dbReference type="NCBI Taxonomy" id="1445510"/>
    <lineage>
        <taxon>Bacteria</taxon>
        <taxon>Pseudomonadati</taxon>
        <taxon>Pseudomonadota</taxon>
        <taxon>Gammaproteobacteria</taxon>
        <taxon>Oceanospirillales</taxon>
        <taxon>Saccharospirillaceae</taxon>
        <taxon>Gynuella</taxon>
    </lineage>
</organism>
<dbReference type="AlphaFoldDB" id="A0A0C5VKY7"/>
<dbReference type="SUPFAM" id="SSF102114">
    <property type="entry name" value="Radical SAM enzymes"/>
    <property type="match status" value="1"/>
</dbReference>